<feature type="domain" description="OmpR/PhoB-type" evidence="9">
    <location>
        <begin position="135"/>
        <end position="233"/>
    </location>
</feature>
<dbReference type="HOGENOM" id="CLU_000445_30_1_5"/>
<evidence type="ECO:0000313" key="11">
    <source>
        <dbReference type="Proteomes" id="UP000001364"/>
    </source>
</evidence>
<dbReference type="PROSITE" id="PS50110">
    <property type="entry name" value="RESPONSE_REGULATORY"/>
    <property type="match status" value="1"/>
</dbReference>
<evidence type="ECO:0000259" key="9">
    <source>
        <dbReference type="PROSITE" id="PS51755"/>
    </source>
</evidence>
<dbReference type="SMR" id="A0A0H3C6A7"/>
<dbReference type="PROSITE" id="PS51755">
    <property type="entry name" value="OMPR_PHOB"/>
    <property type="match status" value="1"/>
</dbReference>
<keyword evidence="5" id="KW-0804">Transcription</keyword>
<dbReference type="RefSeq" id="YP_002516724.1">
    <property type="nucleotide sequence ID" value="NC_011916.1"/>
</dbReference>
<evidence type="ECO:0000256" key="5">
    <source>
        <dbReference type="ARBA" id="ARBA00023163"/>
    </source>
</evidence>
<dbReference type="InterPro" id="IPR001867">
    <property type="entry name" value="OmpR/PhoB-type_DNA-bd"/>
</dbReference>
<dbReference type="PANTHER" id="PTHR48111:SF22">
    <property type="entry name" value="REGULATOR OF RPOS"/>
    <property type="match status" value="1"/>
</dbReference>
<dbReference type="AlphaFoldDB" id="A0A0H3C6A7"/>
<reference evidence="10 11" key="1">
    <citation type="journal article" date="2010" name="J. Bacteriol.">
        <title>The genetic basis of laboratory adaptation in Caulobacter crescentus.</title>
        <authorList>
            <person name="Marks M.E."/>
            <person name="Castro-Rojas C.M."/>
            <person name="Teiling C."/>
            <person name="Du L."/>
            <person name="Kapatral V."/>
            <person name="Walunas T.L."/>
            <person name="Crosson S."/>
        </authorList>
    </citation>
    <scope>NUCLEOTIDE SEQUENCE [LARGE SCALE GENOMIC DNA]</scope>
    <source>
        <strain evidence="11">NA1000 / CB15N</strain>
    </source>
</reference>
<dbReference type="Pfam" id="PF00486">
    <property type="entry name" value="Trans_reg_C"/>
    <property type="match status" value="1"/>
</dbReference>
<dbReference type="GO" id="GO:0000156">
    <property type="term" value="F:phosphorelay response regulator activity"/>
    <property type="evidence" value="ECO:0007669"/>
    <property type="project" value="TreeGrafter"/>
</dbReference>
<dbReference type="RefSeq" id="WP_010919170.1">
    <property type="nucleotide sequence ID" value="NC_011916.1"/>
</dbReference>
<dbReference type="GO" id="GO:0006355">
    <property type="term" value="P:regulation of DNA-templated transcription"/>
    <property type="evidence" value="ECO:0007669"/>
    <property type="project" value="InterPro"/>
</dbReference>
<dbReference type="GO" id="GO:0000976">
    <property type="term" value="F:transcription cis-regulatory region binding"/>
    <property type="evidence" value="ECO:0007669"/>
    <property type="project" value="TreeGrafter"/>
</dbReference>
<feature type="modified residue" description="4-aspartylphosphate" evidence="6">
    <location>
        <position position="59"/>
    </location>
</feature>
<gene>
    <name evidence="10" type="ordered locus">CCNA_01351</name>
</gene>
<protein>
    <submittedName>
        <fullName evidence="10">Two-component response regulator protein</fullName>
    </submittedName>
</protein>
<dbReference type="FunFam" id="1.10.10.10:FF:000005">
    <property type="entry name" value="Two-component system response regulator"/>
    <property type="match status" value="1"/>
</dbReference>
<dbReference type="KEGG" id="ccs:CCNA_01351"/>
<dbReference type="EMBL" id="CP001340">
    <property type="protein sequence ID" value="ACL94816.1"/>
    <property type="molecule type" value="Genomic_DNA"/>
</dbReference>
<keyword evidence="2" id="KW-0902">Two-component regulatory system</keyword>
<dbReference type="Gene3D" id="1.10.10.10">
    <property type="entry name" value="Winged helix-like DNA-binding domain superfamily/Winged helix DNA-binding domain"/>
    <property type="match status" value="1"/>
</dbReference>
<dbReference type="InterPro" id="IPR039420">
    <property type="entry name" value="WalR-like"/>
</dbReference>
<dbReference type="SMART" id="SM00862">
    <property type="entry name" value="Trans_reg_C"/>
    <property type="match status" value="1"/>
</dbReference>
<evidence type="ECO:0000259" key="8">
    <source>
        <dbReference type="PROSITE" id="PS50110"/>
    </source>
</evidence>
<dbReference type="SUPFAM" id="SSF46894">
    <property type="entry name" value="C-terminal effector domain of the bipartite response regulators"/>
    <property type="match status" value="1"/>
</dbReference>
<dbReference type="InterPro" id="IPR001789">
    <property type="entry name" value="Sig_transdc_resp-reg_receiver"/>
</dbReference>
<feature type="DNA-binding region" description="OmpR/PhoB-type" evidence="7">
    <location>
        <begin position="135"/>
        <end position="233"/>
    </location>
</feature>
<accession>A0A0H3C6A7</accession>
<dbReference type="PATRIC" id="fig|565050.3.peg.1337"/>
<keyword evidence="1 6" id="KW-0597">Phosphoprotein</keyword>
<dbReference type="CDD" id="cd00383">
    <property type="entry name" value="trans_reg_C"/>
    <property type="match status" value="1"/>
</dbReference>
<keyword evidence="4 7" id="KW-0238">DNA-binding</keyword>
<dbReference type="InterPro" id="IPR016032">
    <property type="entry name" value="Sig_transdc_resp-reg_C-effctor"/>
</dbReference>
<dbReference type="Pfam" id="PF00072">
    <property type="entry name" value="Response_reg"/>
    <property type="match status" value="1"/>
</dbReference>
<feature type="domain" description="Response regulatory" evidence="8">
    <location>
        <begin position="2"/>
        <end position="124"/>
    </location>
</feature>
<dbReference type="PANTHER" id="PTHR48111">
    <property type="entry name" value="REGULATOR OF RPOS"/>
    <property type="match status" value="1"/>
</dbReference>
<dbReference type="OrthoDB" id="9802426at2"/>
<dbReference type="GeneID" id="7331806"/>
<dbReference type="InterPro" id="IPR036388">
    <property type="entry name" value="WH-like_DNA-bd_sf"/>
</dbReference>
<evidence type="ECO:0000256" key="6">
    <source>
        <dbReference type="PROSITE-ProRule" id="PRU00169"/>
    </source>
</evidence>
<evidence type="ECO:0000256" key="2">
    <source>
        <dbReference type="ARBA" id="ARBA00023012"/>
    </source>
</evidence>
<dbReference type="Gene3D" id="3.40.50.2300">
    <property type="match status" value="1"/>
</dbReference>
<evidence type="ECO:0000313" key="10">
    <source>
        <dbReference type="EMBL" id="ACL94816.1"/>
    </source>
</evidence>
<evidence type="ECO:0000256" key="4">
    <source>
        <dbReference type="ARBA" id="ARBA00023125"/>
    </source>
</evidence>
<dbReference type="SMART" id="SM00448">
    <property type="entry name" value="REC"/>
    <property type="match status" value="1"/>
</dbReference>
<name>A0A0H3C6A7_CAUVN</name>
<dbReference type="PhylomeDB" id="A0A0H3C6A7"/>
<keyword evidence="11" id="KW-1185">Reference proteome</keyword>
<dbReference type="GO" id="GO:0032993">
    <property type="term" value="C:protein-DNA complex"/>
    <property type="evidence" value="ECO:0007669"/>
    <property type="project" value="TreeGrafter"/>
</dbReference>
<organism evidence="10 11">
    <name type="scientific">Caulobacter vibrioides (strain NA1000 / CB15N)</name>
    <name type="common">Caulobacter crescentus</name>
    <dbReference type="NCBI Taxonomy" id="565050"/>
    <lineage>
        <taxon>Bacteria</taxon>
        <taxon>Pseudomonadati</taxon>
        <taxon>Pseudomonadota</taxon>
        <taxon>Alphaproteobacteria</taxon>
        <taxon>Caulobacterales</taxon>
        <taxon>Caulobacteraceae</taxon>
        <taxon>Caulobacter</taxon>
    </lineage>
</organism>
<proteinExistence type="predicted"/>
<dbReference type="InterPro" id="IPR011006">
    <property type="entry name" value="CheY-like_superfamily"/>
</dbReference>
<dbReference type="SUPFAM" id="SSF52172">
    <property type="entry name" value="CheY-like"/>
    <property type="match status" value="1"/>
</dbReference>
<evidence type="ECO:0000256" key="7">
    <source>
        <dbReference type="PROSITE-ProRule" id="PRU01091"/>
    </source>
</evidence>
<sequence length="242" mass="26820">MHILVVEDDTRVADFLERGLKAEGYKVRVARDGVSGLEAARDLDAMLRELDQRGVILLDLMLPKMTGMEVCQTLRASGVLTPVLMLTALGAVDDRVTGLRTGADDYLVKPFSFEELLARIEALLRRSRDQRAPANRTLKAGNVELDRTTMRVSRDGEEVVLTARELALLELFLSSPGRVLSRERILSNVWGVDEDPLTNVVDVYVRRLRAKIDPPLASSFITTVRGLGYRLEPDPAKVPIGA</sequence>
<dbReference type="GO" id="GO:0005829">
    <property type="term" value="C:cytosol"/>
    <property type="evidence" value="ECO:0007669"/>
    <property type="project" value="TreeGrafter"/>
</dbReference>
<evidence type="ECO:0000256" key="3">
    <source>
        <dbReference type="ARBA" id="ARBA00023015"/>
    </source>
</evidence>
<dbReference type="Gene3D" id="6.10.250.690">
    <property type="match status" value="1"/>
</dbReference>
<keyword evidence="3" id="KW-0805">Transcription regulation</keyword>
<dbReference type="Proteomes" id="UP000001364">
    <property type="component" value="Chromosome"/>
</dbReference>
<evidence type="ECO:0000256" key="1">
    <source>
        <dbReference type="ARBA" id="ARBA00022553"/>
    </source>
</evidence>